<dbReference type="EMBL" id="SJPT01000007">
    <property type="protein sequence ID" value="TWU21037.1"/>
    <property type="molecule type" value="Genomic_DNA"/>
</dbReference>
<keyword evidence="3" id="KW-0804">Transcription</keyword>
<evidence type="ECO:0000259" key="4">
    <source>
        <dbReference type="Pfam" id="PF00847"/>
    </source>
</evidence>
<proteinExistence type="predicted"/>
<dbReference type="OrthoDB" id="6850497at2"/>
<comment type="caution">
    <text evidence="5">The sequence shown here is derived from an EMBL/GenBank/DDBJ whole genome shotgun (WGS) entry which is preliminary data.</text>
</comment>
<organism evidence="5 6">
    <name type="scientific">Novipirellula galeiformis</name>
    <dbReference type="NCBI Taxonomy" id="2528004"/>
    <lineage>
        <taxon>Bacteria</taxon>
        <taxon>Pseudomonadati</taxon>
        <taxon>Planctomycetota</taxon>
        <taxon>Planctomycetia</taxon>
        <taxon>Pirellulales</taxon>
        <taxon>Pirellulaceae</taxon>
        <taxon>Novipirellula</taxon>
    </lineage>
</organism>
<dbReference type="GO" id="GO:0003677">
    <property type="term" value="F:DNA binding"/>
    <property type="evidence" value="ECO:0007669"/>
    <property type="project" value="UniProtKB-KW"/>
</dbReference>
<keyword evidence="6" id="KW-1185">Reference proteome</keyword>
<feature type="domain" description="AP2/ERF" evidence="4">
    <location>
        <begin position="98"/>
        <end position="139"/>
    </location>
</feature>
<keyword evidence="2" id="KW-0238">DNA-binding</keyword>
<dbReference type="Gene3D" id="1.20.5.2050">
    <property type="match status" value="1"/>
</dbReference>
<dbReference type="RefSeq" id="WP_146596165.1">
    <property type="nucleotide sequence ID" value="NZ_SJPT01000007.1"/>
</dbReference>
<keyword evidence="1" id="KW-0805">Transcription regulation</keyword>
<evidence type="ECO:0000313" key="6">
    <source>
        <dbReference type="Proteomes" id="UP000316304"/>
    </source>
</evidence>
<evidence type="ECO:0000256" key="3">
    <source>
        <dbReference type="ARBA" id="ARBA00023163"/>
    </source>
</evidence>
<accession>A0A5C6CAW1</accession>
<protein>
    <submittedName>
        <fullName evidence="5">AP2 domain protein</fullName>
    </submittedName>
</protein>
<sequence length="144" mass="16471">MSANRNITRIDRETSGGFLVRLMRKGKKHTKFFADNEYGGKRKALAEAKKFRDDLEGKLKGYTPQQLSKIVRSNNTSGVVGVRLVEEVDARWPSKPTYQYWVAQWSPKKGVRKTQRFSVEKYGNDEAYKLAVKARKKGVASMKP</sequence>
<gene>
    <name evidence="5" type="ORF">Pla52o_40690</name>
</gene>
<dbReference type="Proteomes" id="UP000316304">
    <property type="component" value="Unassembled WGS sequence"/>
</dbReference>
<evidence type="ECO:0000256" key="1">
    <source>
        <dbReference type="ARBA" id="ARBA00023015"/>
    </source>
</evidence>
<dbReference type="InterPro" id="IPR001471">
    <property type="entry name" value="AP2/ERF_dom"/>
</dbReference>
<evidence type="ECO:0000313" key="5">
    <source>
        <dbReference type="EMBL" id="TWU21037.1"/>
    </source>
</evidence>
<dbReference type="AlphaFoldDB" id="A0A5C6CAW1"/>
<dbReference type="GO" id="GO:0003700">
    <property type="term" value="F:DNA-binding transcription factor activity"/>
    <property type="evidence" value="ECO:0007669"/>
    <property type="project" value="InterPro"/>
</dbReference>
<dbReference type="Pfam" id="PF00847">
    <property type="entry name" value="AP2"/>
    <property type="match status" value="1"/>
</dbReference>
<reference evidence="5 6" key="1">
    <citation type="submission" date="2019-02" db="EMBL/GenBank/DDBJ databases">
        <title>Deep-cultivation of Planctomycetes and their phenomic and genomic characterization uncovers novel biology.</title>
        <authorList>
            <person name="Wiegand S."/>
            <person name="Jogler M."/>
            <person name="Boedeker C."/>
            <person name="Pinto D."/>
            <person name="Vollmers J."/>
            <person name="Rivas-Marin E."/>
            <person name="Kohn T."/>
            <person name="Peeters S.H."/>
            <person name="Heuer A."/>
            <person name="Rast P."/>
            <person name="Oberbeckmann S."/>
            <person name="Bunk B."/>
            <person name="Jeske O."/>
            <person name="Meyerdierks A."/>
            <person name="Storesund J.E."/>
            <person name="Kallscheuer N."/>
            <person name="Luecker S."/>
            <person name="Lage O.M."/>
            <person name="Pohl T."/>
            <person name="Merkel B.J."/>
            <person name="Hornburger P."/>
            <person name="Mueller R.-W."/>
            <person name="Bruemmer F."/>
            <person name="Labrenz M."/>
            <person name="Spormann A.M."/>
            <person name="Op Den Camp H."/>
            <person name="Overmann J."/>
            <person name="Amann R."/>
            <person name="Jetten M.S.M."/>
            <person name="Mascher T."/>
            <person name="Medema M.H."/>
            <person name="Devos D.P."/>
            <person name="Kaster A.-K."/>
            <person name="Ovreas L."/>
            <person name="Rohde M."/>
            <person name="Galperin M.Y."/>
            <person name="Jogler C."/>
        </authorList>
    </citation>
    <scope>NUCLEOTIDE SEQUENCE [LARGE SCALE GENOMIC DNA]</scope>
    <source>
        <strain evidence="5 6">Pla52o</strain>
    </source>
</reference>
<name>A0A5C6CAW1_9BACT</name>
<evidence type="ECO:0000256" key="2">
    <source>
        <dbReference type="ARBA" id="ARBA00023125"/>
    </source>
</evidence>